<sequence length="82" mass="8919">MLCDAAAHAGVCKLQQDGPSRSREQDDLRVQVRKFPHHSLRVPEGPDGSPGPLQQPAAMDKFTLQSSSLYTGGIDYRQELGA</sequence>
<accession>A0ABQ2CLD2</accession>
<proteinExistence type="predicted"/>
<organism evidence="2 3">
    <name type="scientific">Pseudarthrobacter scleromae</name>
    <dbReference type="NCBI Taxonomy" id="158897"/>
    <lineage>
        <taxon>Bacteria</taxon>
        <taxon>Bacillati</taxon>
        <taxon>Actinomycetota</taxon>
        <taxon>Actinomycetes</taxon>
        <taxon>Micrococcales</taxon>
        <taxon>Micrococcaceae</taxon>
        <taxon>Pseudarthrobacter</taxon>
    </lineage>
</organism>
<evidence type="ECO:0000313" key="2">
    <source>
        <dbReference type="EMBL" id="GGI91348.1"/>
    </source>
</evidence>
<gene>
    <name evidence="2" type="ORF">GCM10007175_30970</name>
</gene>
<evidence type="ECO:0000313" key="3">
    <source>
        <dbReference type="Proteomes" id="UP000658754"/>
    </source>
</evidence>
<dbReference type="EMBL" id="BMKV01000005">
    <property type="protein sequence ID" value="GGI91348.1"/>
    <property type="molecule type" value="Genomic_DNA"/>
</dbReference>
<protein>
    <submittedName>
        <fullName evidence="2">Uncharacterized protein</fullName>
    </submittedName>
</protein>
<evidence type="ECO:0000256" key="1">
    <source>
        <dbReference type="SAM" id="MobiDB-lite"/>
    </source>
</evidence>
<reference evidence="3" key="1">
    <citation type="journal article" date="2019" name="Int. J. Syst. Evol. Microbiol.">
        <title>The Global Catalogue of Microorganisms (GCM) 10K type strain sequencing project: providing services to taxonomists for standard genome sequencing and annotation.</title>
        <authorList>
            <consortium name="The Broad Institute Genomics Platform"/>
            <consortium name="The Broad Institute Genome Sequencing Center for Infectious Disease"/>
            <person name="Wu L."/>
            <person name="Ma J."/>
        </authorList>
    </citation>
    <scope>NUCLEOTIDE SEQUENCE [LARGE SCALE GENOMIC DNA]</scope>
    <source>
        <strain evidence="3">CGMCC 1.3601</strain>
    </source>
</reference>
<dbReference type="Proteomes" id="UP000658754">
    <property type="component" value="Unassembled WGS sequence"/>
</dbReference>
<feature type="region of interest" description="Disordered" evidence="1">
    <location>
        <begin position="36"/>
        <end position="56"/>
    </location>
</feature>
<name>A0ABQ2CLD2_9MICC</name>
<keyword evidence="3" id="KW-1185">Reference proteome</keyword>
<comment type="caution">
    <text evidence="2">The sequence shown here is derived from an EMBL/GenBank/DDBJ whole genome shotgun (WGS) entry which is preliminary data.</text>
</comment>